<dbReference type="STRING" id="4955.A0A1G4M942"/>
<evidence type="ECO:0000313" key="8">
    <source>
        <dbReference type="Proteomes" id="UP000190831"/>
    </source>
</evidence>
<dbReference type="GO" id="GO:0032469">
    <property type="term" value="P:endoplasmic reticulum calcium ion homeostasis"/>
    <property type="evidence" value="ECO:0007669"/>
    <property type="project" value="InterPro"/>
</dbReference>
<evidence type="ECO:0000256" key="5">
    <source>
        <dbReference type="SAM" id="MobiDB-lite"/>
    </source>
</evidence>
<accession>A0A1G4M942</accession>
<keyword evidence="8" id="KW-1185">Reference proteome</keyword>
<dbReference type="GO" id="GO:0005783">
    <property type="term" value="C:endoplasmic reticulum"/>
    <property type="evidence" value="ECO:0007669"/>
    <property type="project" value="InterPro"/>
</dbReference>
<dbReference type="OrthoDB" id="10039147at2759"/>
<name>A0A1G4M942_LACFM</name>
<sequence>MSILSPLVKAAEAVNKLNANYTSISYEELKAMTFMQRVRAYNWTFELGAVAVLGLVLVFYLVGTKLNTSRAEKLFDSVSQCFHDLAFARVGFSTKSGDKKKYISEHNNTWFTTFTTGRSTIKYITVRSHMYARFNPMAMITERVLGVFFPSLIERDLQEYVEVVVAPNGIYVPNELAEVPANANEALSKFKFIASIVNKGDMGKAREQNYFLSLTHTAESENLPLQYVFMSENNQLNGFFSRYGGAEFRTLLEKCANILSYISFTDLPDEKPITDKLWNENQEPRCVIRCKLSTNSRDLTNLNELIKSVVGIYDSVTQEFLETPASAFITNDMLKKSYNLRTQELQKIQKVMKQVERELAMEKKQKLEKEKRRELRNKLSGEEQDKLDRKMKEKRERRMRNRQKTRM</sequence>
<feature type="region of interest" description="Disordered" evidence="5">
    <location>
        <begin position="364"/>
        <end position="407"/>
    </location>
</feature>
<proteinExistence type="predicted"/>
<keyword evidence="4 6" id="KW-0472">Membrane</keyword>
<evidence type="ECO:0000256" key="6">
    <source>
        <dbReference type="SAM" id="Phobius"/>
    </source>
</evidence>
<reference evidence="7 8" key="1">
    <citation type="submission" date="2016-03" db="EMBL/GenBank/DDBJ databases">
        <authorList>
            <person name="Devillers H."/>
        </authorList>
    </citation>
    <scope>NUCLEOTIDE SEQUENCE [LARGE SCALE GENOMIC DNA]</scope>
    <source>
        <strain evidence="7">CBS 6772</strain>
    </source>
</reference>
<keyword evidence="3 6" id="KW-1133">Transmembrane helix</keyword>
<evidence type="ECO:0000256" key="3">
    <source>
        <dbReference type="ARBA" id="ARBA00022989"/>
    </source>
</evidence>
<evidence type="ECO:0000256" key="4">
    <source>
        <dbReference type="ARBA" id="ARBA00023136"/>
    </source>
</evidence>
<comment type="subcellular location">
    <subcellularLocation>
        <location evidence="1">Membrane</location>
        <topology evidence="1">Single-pass membrane protein</topology>
    </subcellularLocation>
</comment>
<gene>
    <name evidence="7" type="ORF">LAFE_0C02036G</name>
</gene>
<evidence type="ECO:0000256" key="1">
    <source>
        <dbReference type="ARBA" id="ARBA00004167"/>
    </source>
</evidence>
<dbReference type="InterPro" id="IPR012879">
    <property type="entry name" value="CCDC47"/>
</dbReference>
<dbReference type="EMBL" id="LT598485">
    <property type="protein sequence ID" value="SCW00340.1"/>
    <property type="molecule type" value="Genomic_DNA"/>
</dbReference>
<protein>
    <submittedName>
        <fullName evidence="7">LAFE_0C02036g1_1</fullName>
    </submittedName>
</protein>
<dbReference type="PANTHER" id="PTHR12883">
    <property type="entry name" value="ADIPOCYTE-SPECIFIC PROTEIN 4-RELATED"/>
    <property type="match status" value="1"/>
</dbReference>
<feature type="transmembrane region" description="Helical" evidence="6">
    <location>
        <begin position="40"/>
        <end position="62"/>
    </location>
</feature>
<evidence type="ECO:0000256" key="2">
    <source>
        <dbReference type="ARBA" id="ARBA00022692"/>
    </source>
</evidence>
<dbReference type="Pfam" id="PF07946">
    <property type="entry name" value="CCDC47"/>
    <property type="match status" value="1"/>
</dbReference>
<dbReference type="GO" id="GO:0016020">
    <property type="term" value="C:membrane"/>
    <property type="evidence" value="ECO:0007669"/>
    <property type="project" value="UniProtKB-SubCell"/>
</dbReference>
<feature type="compositionally biased region" description="Basic residues" evidence="5">
    <location>
        <begin position="397"/>
        <end position="407"/>
    </location>
</feature>
<dbReference type="AlphaFoldDB" id="A0A1G4M942"/>
<dbReference type="PANTHER" id="PTHR12883:SF0">
    <property type="entry name" value="PAT COMPLEX SUBUNIT CCDC47"/>
    <property type="match status" value="1"/>
</dbReference>
<organism evidence="7 8">
    <name type="scientific">Lachancea fermentati</name>
    <name type="common">Zygosaccharomyces fermentati</name>
    <dbReference type="NCBI Taxonomy" id="4955"/>
    <lineage>
        <taxon>Eukaryota</taxon>
        <taxon>Fungi</taxon>
        <taxon>Dikarya</taxon>
        <taxon>Ascomycota</taxon>
        <taxon>Saccharomycotina</taxon>
        <taxon>Saccharomycetes</taxon>
        <taxon>Saccharomycetales</taxon>
        <taxon>Saccharomycetaceae</taxon>
        <taxon>Lachancea</taxon>
    </lineage>
</organism>
<dbReference type="Proteomes" id="UP000190831">
    <property type="component" value="Chromosome C"/>
</dbReference>
<feature type="compositionally biased region" description="Basic and acidic residues" evidence="5">
    <location>
        <begin position="364"/>
        <end position="396"/>
    </location>
</feature>
<dbReference type="GO" id="GO:0005509">
    <property type="term" value="F:calcium ion binding"/>
    <property type="evidence" value="ECO:0007669"/>
    <property type="project" value="InterPro"/>
</dbReference>
<keyword evidence="2 6" id="KW-0812">Transmembrane</keyword>
<evidence type="ECO:0000313" key="7">
    <source>
        <dbReference type="EMBL" id="SCW00340.1"/>
    </source>
</evidence>
<dbReference type="OMA" id="FDGFVWA"/>